<gene>
    <name evidence="1" type="ORF">SINV_07810</name>
</gene>
<name>E9J8T6_SOLIN</name>
<protein>
    <submittedName>
        <fullName evidence="1">Uncharacterized protein</fullName>
    </submittedName>
</protein>
<reference evidence="1" key="1">
    <citation type="journal article" date="2011" name="Proc. Natl. Acad. Sci. U.S.A.">
        <title>The genome of the fire ant Solenopsis invicta.</title>
        <authorList>
            <person name="Wurm Y."/>
            <person name="Wang J."/>
            <person name="Riba-Grognuz O."/>
            <person name="Corona M."/>
            <person name="Nygaard S."/>
            <person name="Hunt B.G."/>
            <person name="Ingram K.K."/>
            <person name="Falquet L."/>
            <person name="Nipitwattanaphon M."/>
            <person name="Gotzek D."/>
            <person name="Dijkstra M.B."/>
            <person name="Oettler J."/>
            <person name="Comtesse F."/>
            <person name="Shih C.J."/>
            <person name="Wu W.J."/>
            <person name="Yang C.C."/>
            <person name="Thomas J."/>
            <person name="Beaudoing E."/>
            <person name="Pradervand S."/>
            <person name="Flegel V."/>
            <person name="Cook E.D."/>
            <person name="Fabbretti R."/>
            <person name="Stockinger H."/>
            <person name="Long L."/>
            <person name="Farmerie W.G."/>
            <person name="Oakey J."/>
            <person name="Boomsma J.J."/>
            <person name="Pamilo P."/>
            <person name="Yi S.V."/>
            <person name="Heinze J."/>
            <person name="Goodisman M.A."/>
            <person name="Farinelli L."/>
            <person name="Harshman K."/>
            <person name="Hulo N."/>
            <person name="Cerutti L."/>
            <person name="Xenarios I."/>
            <person name="Shoemaker D."/>
            <person name="Keller L."/>
        </authorList>
    </citation>
    <scope>NUCLEOTIDE SEQUENCE [LARGE SCALE GENOMIC DNA]</scope>
</reference>
<evidence type="ECO:0000313" key="1">
    <source>
        <dbReference type="EMBL" id="EFZ10767.1"/>
    </source>
</evidence>
<sequence length="114" mass="13116">MRRFYQTRCNDEQQRNSRQQLMSLVDITDGNSLASNNETNNETISSVELNMNENVSDDLTHVESEQNLEVNDVPIVDNNCSSTISNNDVFLYTFVQYIQDNIFILVSKQALITF</sequence>
<accession>E9J8T6</accession>
<dbReference type="HOGENOM" id="CLU_2127366_0_0_1"/>
<feature type="non-terminal residue" evidence="1">
    <location>
        <position position="114"/>
    </location>
</feature>
<dbReference type="AlphaFoldDB" id="E9J8T6"/>
<dbReference type="EMBL" id="GL769085">
    <property type="protein sequence ID" value="EFZ10767.1"/>
    <property type="molecule type" value="Genomic_DNA"/>
</dbReference>
<proteinExistence type="predicted"/>
<organism>
    <name type="scientific">Solenopsis invicta</name>
    <name type="common">Red imported fire ant</name>
    <name type="synonym">Solenopsis wagneri</name>
    <dbReference type="NCBI Taxonomy" id="13686"/>
    <lineage>
        <taxon>Eukaryota</taxon>
        <taxon>Metazoa</taxon>
        <taxon>Ecdysozoa</taxon>
        <taxon>Arthropoda</taxon>
        <taxon>Hexapoda</taxon>
        <taxon>Insecta</taxon>
        <taxon>Pterygota</taxon>
        <taxon>Neoptera</taxon>
        <taxon>Endopterygota</taxon>
        <taxon>Hymenoptera</taxon>
        <taxon>Apocrita</taxon>
        <taxon>Aculeata</taxon>
        <taxon>Formicoidea</taxon>
        <taxon>Formicidae</taxon>
        <taxon>Myrmicinae</taxon>
        <taxon>Solenopsis</taxon>
    </lineage>
</organism>